<evidence type="ECO:0000256" key="1">
    <source>
        <dbReference type="SAM" id="Coils"/>
    </source>
</evidence>
<gene>
    <name evidence="2" type="ORF">CASFOL_013368</name>
</gene>
<protein>
    <submittedName>
        <fullName evidence="2">Uncharacterized protein</fullName>
    </submittedName>
</protein>
<comment type="caution">
    <text evidence="2">The sequence shown here is derived from an EMBL/GenBank/DDBJ whole genome shotgun (WGS) entry which is preliminary data.</text>
</comment>
<evidence type="ECO:0000313" key="3">
    <source>
        <dbReference type="Proteomes" id="UP001632038"/>
    </source>
</evidence>
<dbReference type="InterPro" id="IPR040348">
    <property type="entry name" value="POLAR-like"/>
</dbReference>
<keyword evidence="3" id="KW-1185">Reference proteome</keyword>
<feature type="coiled-coil region" evidence="1">
    <location>
        <begin position="179"/>
        <end position="206"/>
    </location>
</feature>
<dbReference type="AlphaFoldDB" id="A0ABD3DJR8"/>
<keyword evidence="1" id="KW-0175">Coiled coil</keyword>
<proteinExistence type="predicted"/>
<organism evidence="2 3">
    <name type="scientific">Castilleja foliolosa</name>
    <dbReference type="NCBI Taxonomy" id="1961234"/>
    <lineage>
        <taxon>Eukaryota</taxon>
        <taxon>Viridiplantae</taxon>
        <taxon>Streptophyta</taxon>
        <taxon>Embryophyta</taxon>
        <taxon>Tracheophyta</taxon>
        <taxon>Spermatophyta</taxon>
        <taxon>Magnoliopsida</taxon>
        <taxon>eudicotyledons</taxon>
        <taxon>Gunneridae</taxon>
        <taxon>Pentapetalae</taxon>
        <taxon>asterids</taxon>
        <taxon>lamiids</taxon>
        <taxon>Lamiales</taxon>
        <taxon>Orobanchaceae</taxon>
        <taxon>Pedicularideae</taxon>
        <taxon>Castillejinae</taxon>
        <taxon>Castilleja</taxon>
    </lineage>
</organism>
<sequence length="273" mass="30823">MFQGNVNLVVQKDNSFGWGVGVGIMCMMSAGNADISRLNCAMDETVKSVQELKAEISRRNISLNENESGTKFMICDDPSSTNSAGERIIEGDEFARYVTLKEDHQQPEVLEVDRFEAEFESELQKLQWCTTEGSCSEGQTDAFEAEAFAKEERFENSNSYQYNGVLPAVLDGKLRNLIIEQQENQIVELETELHHAHLKLHEKEAELQALKDCVKRLTDFSLANASDEETEIHEEDVKTRRDGIEETLGFELTESTVGIKRTLGYDSYICSKN</sequence>
<reference evidence="3" key="1">
    <citation type="journal article" date="2024" name="IScience">
        <title>Strigolactones Initiate the Formation of Haustorium-like Structures in Castilleja.</title>
        <authorList>
            <person name="Buerger M."/>
            <person name="Peterson D."/>
            <person name="Chory J."/>
        </authorList>
    </citation>
    <scope>NUCLEOTIDE SEQUENCE [LARGE SCALE GENOMIC DNA]</scope>
</reference>
<accession>A0ABD3DJR8</accession>
<name>A0ABD3DJR8_9LAMI</name>
<dbReference type="PANTHER" id="PTHR33476">
    <property type="entry name" value="EMB|CAB62613.1"/>
    <property type="match status" value="1"/>
</dbReference>
<dbReference type="EMBL" id="JAVIJP010000016">
    <property type="protein sequence ID" value="KAL3642553.1"/>
    <property type="molecule type" value="Genomic_DNA"/>
</dbReference>
<dbReference type="Proteomes" id="UP001632038">
    <property type="component" value="Unassembled WGS sequence"/>
</dbReference>
<evidence type="ECO:0000313" key="2">
    <source>
        <dbReference type="EMBL" id="KAL3642553.1"/>
    </source>
</evidence>
<dbReference type="PANTHER" id="PTHR33476:SF4">
    <property type="entry name" value="POLAR LOCALIZATION DURING ASYMMETRIC DIVISION AND PROTEIN"/>
    <property type="match status" value="1"/>
</dbReference>